<dbReference type="AlphaFoldDB" id="A0A8E2JJ89"/>
<evidence type="ECO:0000313" key="2">
    <source>
        <dbReference type="Proteomes" id="UP000250266"/>
    </source>
</evidence>
<organism evidence="1 2">
    <name type="scientific">Lepidopterella palustris CBS 459.81</name>
    <dbReference type="NCBI Taxonomy" id="1314670"/>
    <lineage>
        <taxon>Eukaryota</taxon>
        <taxon>Fungi</taxon>
        <taxon>Dikarya</taxon>
        <taxon>Ascomycota</taxon>
        <taxon>Pezizomycotina</taxon>
        <taxon>Dothideomycetes</taxon>
        <taxon>Pleosporomycetidae</taxon>
        <taxon>Mytilinidiales</taxon>
        <taxon>Argynnaceae</taxon>
        <taxon>Lepidopterella</taxon>
    </lineage>
</organism>
<evidence type="ECO:0000313" key="1">
    <source>
        <dbReference type="EMBL" id="OCK84695.1"/>
    </source>
</evidence>
<keyword evidence="2" id="KW-1185">Reference proteome</keyword>
<reference evidence="1 2" key="1">
    <citation type="journal article" date="2016" name="Nat. Commun.">
        <title>Ectomycorrhizal ecology is imprinted in the genome of the dominant symbiotic fungus Cenococcum geophilum.</title>
        <authorList>
            <consortium name="DOE Joint Genome Institute"/>
            <person name="Peter M."/>
            <person name="Kohler A."/>
            <person name="Ohm R.A."/>
            <person name="Kuo A."/>
            <person name="Krutzmann J."/>
            <person name="Morin E."/>
            <person name="Arend M."/>
            <person name="Barry K.W."/>
            <person name="Binder M."/>
            <person name="Choi C."/>
            <person name="Clum A."/>
            <person name="Copeland A."/>
            <person name="Grisel N."/>
            <person name="Haridas S."/>
            <person name="Kipfer T."/>
            <person name="LaButti K."/>
            <person name="Lindquist E."/>
            <person name="Lipzen A."/>
            <person name="Maire R."/>
            <person name="Meier B."/>
            <person name="Mihaltcheva S."/>
            <person name="Molinier V."/>
            <person name="Murat C."/>
            <person name="Poggeler S."/>
            <person name="Quandt C.A."/>
            <person name="Sperisen C."/>
            <person name="Tritt A."/>
            <person name="Tisserant E."/>
            <person name="Crous P.W."/>
            <person name="Henrissat B."/>
            <person name="Nehls U."/>
            <person name="Egli S."/>
            <person name="Spatafora J.W."/>
            <person name="Grigoriev I.V."/>
            <person name="Martin F.M."/>
        </authorList>
    </citation>
    <scope>NUCLEOTIDE SEQUENCE [LARGE SCALE GENOMIC DNA]</scope>
    <source>
        <strain evidence="1 2">CBS 459.81</strain>
    </source>
</reference>
<proteinExistence type="predicted"/>
<dbReference type="EMBL" id="KV744832">
    <property type="protein sequence ID" value="OCK84695.1"/>
    <property type="molecule type" value="Genomic_DNA"/>
</dbReference>
<gene>
    <name evidence="1" type="ORF">K432DRAFT_102153</name>
</gene>
<accession>A0A8E2JJ89</accession>
<sequence length="163" mass="17893">MVIQHVRTAVAIGQVTNSLKLFLGDFQVSPAIAFSVRFLSTFGGNLIVPFGFTSPCDISRSQEGLILSDSTYATCVCMSSHLCWSADSRISPERSKPRTESTFSLMDTKSSGSVIKREDWNSIALPGTQIRMSVPMVRIYTNKSHCLRPGCDGEIQVKVEPAR</sequence>
<dbReference type="Proteomes" id="UP000250266">
    <property type="component" value="Unassembled WGS sequence"/>
</dbReference>
<name>A0A8E2JJ89_9PEZI</name>
<protein>
    <submittedName>
        <fullName evidence="1">Uncharacterized protein</fullName>
    </submittedName>
</protein>